<sequence>MIYINILPQENACAQKFYLCFLAWITPCILKGSNGEGLTSLDRVFPVPVGRTGTPSVESVAQSSSVVPATILGIS</sequence>
<gene>
    <name evidence="1" type="primary">ORF123968</name>
</gene>
<dbReference type="EMBL" id="HACG01034173">
    <property type="protein sequence ID" value="CEK81038.1"/>
    <property type="molecule type" value="Transcribed_RNA"/>
</dbReference>
<dbReference type="AlphaFoldDB" id="A0A0B7AJN7"/>
<proteinExistence type="predicted"/>
<name>A0A0B7AJN7_9EUPU</name>
<accession>A0A0B7AJN7</accession>
<evidence type="ECO:0000313" key="1">
    <source>
        <dbReference type="EMBL" id="CEK81038.1"/>
    </source>
</evidence>
<reference evidence="1" key="1">
    <citation type="submission" date="2014-12" db="EMBL/GenBank/DDBJ databases">
        <title>Insight into the proteome of Arion vulgaris.</title>
        <authorList>
            <person name="Aradska J."/>
            <person name="Bulat T."/>
            <person name="Smidak R."/>
            <person name="Sarate P."/>
            <person name="Gangsoo J."/>
            <person name="Sialana F."/>
            <person name="Bilban M."/>
            <person name="Lubec G."/>
        </authorList>
    </citation>
    <scope>NUCLEOTIDE SEQUENCE</scope>
    <source>
        <tissue evidence="1">Skin</tissue>
    </source>
</reference>
<protein>
    <submittedName>
        <fullName evidence="1">Uncharacterized protein</fullName>
    </submittedName>
</protein>
<organism evidence="1">
    <name type="scientific">Arion vulgaris</name>
    <dbReference type="NCBI Taxonomy" id="1028688"/>
    <lineage>
        <taxon>Eukaryota</taxon>
        <taxon>Metazoa</taxon>
        <taxon>Spiralia</taxon>
        <taxon>Lophotrochozoa</taxon>
        <taxon>Mollusca</taxon>
        <taxon>Gastropoda</taxon>
        <taxon>Heterobranchia</taxon>
        <taxon>Euthyneura</taxon>
        <taxon>Panpulmonata</taxon>
        <taxon>Eupulmonata</taxon>
        <taxon>Stylommatophora</taxon>
        <taxon>Helicina</taxon>
        <taxon>Arionoidea</taxon>
        <taxon>Arionidae</taxon>
        <taxon>Arion</taxon>
    </lineage>
</organism>